<dbReference type="InterPro" id="IPR028994">
    <property type="entry name" value="Integrin_alpha_N"/>
</dbReference>
<gene>
    <name evidence="3" type="ORF">ACFFGN_18470</name>
</gene>
<dbReference type="Pfam" id="PF13517">
    <property type="entry name" value="FG-GAP_3"/>
    <property type="match status" value="1"/>
</dbReference>
<feature type="signal peptide" evidence="2">
    <location>
        <begin position="1"/>
        <end position="25"/>
    </location>
</feature>
<reference evidence="3 4" key="1">
    <citation type="submission" date="2024-09" db="EMBL/GenBank/DDBJ databases">
        <authorList>
            <person name="Sun Q."/>
            <person name="Mori K."/>
        </authorList>
    </citation>
    <scope>NUCLEOTIDE SEQUENCE [LARGE SCALE GENOMIC DNA]</scope>
    <source>
        <strain evidence="3 4">CGMCC 1.15906</strain>
    </source>
</reference>
<name>A0ABV6QN54_9ACTN</name>
<dbReference type="EMBL" id="JBHLTC010000021">
    <property type="protein sequence ID" value="MFC0626070.1"/>
    <property type="molecule type" value="Genomic_DNA"/>
</dbReference>
<dbReference type="Gene3D" id="2.40.128.340">
    <property type="match status" value="2"/>
</dbReference>
<dbReference type="Proteomes" id="UP001589890">
    <property type="component" value="Unassembled WGS sequence"/>
</dbReference>
<evidence type="ECO:0000256" key="1">
    <source>
        <dbReference type="ARBA" id="ARBA00022729"/>
    </source>
</evidence>
<dbReference type="RefSeq" id="WP_380049149.1">
    <property type="nucleotide sequence ID" value="NZ_JBHLTC010000021.1"/>
</dbReference>
<evidence type="ECO:0000313" key="4">
    <source>
        <dbReference type="Proteomes" id="UP001589890"/>
    </source>
</evidence>
<accession>A0ABV6QN54</accession>
<evidence type="ECO:0000313" key="3">
    <source>
        <dbReference type="EMBL" id="MFC0626070.1"/>
    </source>
</evidence>
<protein>
    <submittedName>
        <fullName evidence="3">FG-GAP repeat domain-containing protein</fullName>
    </submittedName>
</protein>
<dbReference type="InterPro" id="IPR013517">
    <property type="entry name" value="FG-GAP"/>
</dbReference>
<keyword evidence="1 2" id="KW-0732">Signal</keyword>
<proteinExistence type="predicted"/>
<sequence>MRNWINSGGFRFAAATILASLFAVSATTSAEARMNQSQVTDERSASCYLRQLEHDAIWAQAWQKWNARPPSQTHNRRSDYLTAAQNSRLDQLWIGWSKNCNDFGWISQRSQWSPDATEWAHSANENWSRLKGDFTGDGKTDIISLGEFDLDPNTPGNQWGLRAHVAYPTLGIAGQAGQFASKSIDSTIGSFLLKEAMRADVDEIAGDFNGDGRTDFLFTSQGVETVSMLLSNTAGGYTFNSTRLAGIGDWLQYRGKVVAGDFNGDGNADLALFSRTPKPSFIVAQSNGNGTFRTLLRSSGTRFSIWAADPEVQILVGNFDNSTGDRDDLLLWGKNCYEAPTSTGGTECRAVMPLMTSGLHSMGGIDKPQKPGYLVPYSPNGPDGAAPRMGQAKPVVGDFNQDGNDDLLNFQRWPLGYEEEAGDLEKFAFVSFAGVSTMKYEHNTAIDQHLVKRVLSPGAMPVSGDFNADGYDDVAVVGSFDKVTMPLLRMGSTTSFFEKLISSGTSDPCGCTSPSTGTNG</sequence>
<organism evidence="3 4">
    <name type="scientific">Kribbella deserti</name>
    <dbReference type="NCBI Taxonomy" id="1926257"/>
    <lineage>
        <taxon>Bacteria</taxon>
        <taxon>Bacillati</taxon>
        <taxon>Actinomycetota</taxon>
        <taxon>Actinomycetes</taxon>
        <taxon>Propionibacteriales</taxon>
        <taxon>Kribbellaceae</taxon>
        <taxon>Kribbella</taxon>
    </lineage>
</organism>
<evidence type="ECO:0000256" key="2">
    <source>
        <dbReference type="SAM" id="SignalP"/>
    </source>
</evidence>
<feature type="chain" id="PRO_5047066631" evidence="2">
    <location>
        <begin position="26"/>
        <end position="520"/>
    </location>
</feature>
<comment type="caution">
    <text evidence="3">The sequence shown here is derived from an EMBL/GenBank/DDBJ whole genome shotgun (WGS) entry which is preliminary data.</text>
</comment>
<dbReference type="SUPFAM" id="SSF69318">
    <property type="entry name" value="Integrin alpha N-terminal domain"/>
    <property type="match status" value="1"/>
</dbReference>
<keyword evidence="4" id="KW-1185">Reference proteome</keyword>
<dbReference type="PANTHER" id="PTHR46580">
    <property type="entry name" value="SENSOR KINASE-RELATED"/>
    <property type="match status" value="1"/>
</dbReference>